<dbReference type="Proteomes" id="UP001154282">
    <property type="component" value="Unassembled WGS sequence"/>
</dbReference>
<dbReference type="EMBL" id="CAMGYJ010000008">
    <property type="protein sequence ID" value="CAI0463366.1"/>
    <property type="molecule type" value="Genomic_DNA"/>
</dbReference>
<name>A0AAV0NXS5_9ROSI</name>
<reference evidence="1" key="1">
    <citation type="submission" date="2022-08" db="EMBL/GenBank/DDBJ databases">
        <authorList>
            <person name="Gutierrez-Valencia J."/>
        </authorList>
    </citation>
    <scope>NUCLEOTIDE SEQUENCE</scope>
</reference>
<evidence type="ECO:0000313" key="2">
    <source>
        <dbReference type="Proteomes" id="UP001154282"/>
    </source>
</evidence>
<proteinExistence type="predicted"/>
<dbReference type="AlphaFoldDB" id="A0AAV0NXS5"/>
<gene>
    <name evidence="1" type="ORF">LITE_LOCUS35738</name>
</gene>
<comment type="caution">
    <text evidence="1">The sequence shown here is derived from an EMBL/GenBank/DDBJ whole genome shotgun (WGS) entry which is preliminary data.</text>
</comment>
<protein>
    <submittedName>
        <fullName evidence="1">Uncharacterized protein</fullName>
    </submittedName>
</protein>
<sequence length="33" mass="3633">MLKSMSFGLCTGMKCRSGLVGIGFWFDEKQSTS</sequence>
<organism evidence="1 2">
    <name type="scientific">Linum tenue</name>
    <dbReference type="NCBI Taxonomy" id="586396"/>
    <lineage>
        <taxon>Eukaryota</taxon>
        <taxon>Viridiplantae</taxon>
        <taxon>Streptophyta</taxon>
        <taxon>Embryophyta</taxon>
        <taxon>Tracheophyta</taxon>
        <taxon>Spermatophyta</taxon>
        <taxon>Magnoliopsida</taxon>
        <taxon>eudicotyledons</taxon>
        <taxon>Gunneridae</taxon>
        <taxon>Pentapetalae</taxon>
        <taxon>rosids</taxon>
        <taxon>fabids</taxon>
        <taxon>Malpighiales</taxon>
        <taxon>Linaceae</taxon>
        <taxon>Linum</taxon>
    </lineage>
</organism>
<evidence type="ECO:0000313" key="1">
    <source>
        <dbReference type="EMBL" id="CAI0463366.1"/>
    </source>
</evidence>
<keyword evidence="2" id="KW-1185">Reference proteome</keyword>
<accession>A0AAV0NXS5</accession>